<sequence>MQWLKVFLAGLIEIMWVTSMNHAHNIPTWIVTLILIALSFYLILSASKHLPVGTAYTVFVGMGAIGTVLVDIFIHGDTLSFSKVVLLILLIVGILGLQMTTEQEES</sequence>
<dbReference type="AlphaFoldDB" id="A0A1Z3U0G4"/>
<evidence type="ECO:0000256" key="1">
    <source>
        <dbReference type="ARBA" id="ARBA00004651"/>
    </source>
</evidence>
<evidence type="ECO:0000256" key="7">
    <source>
        <dbReference type="SAM" id="Phobius"/>
    </source>
</evidence>
<evidence type="ECO:0000256" key="3">
    <source>
        <dbReference type="ARBA" id="ARBA00022692"/>
    </source>
</evidence>
<dbReference type="PANTHER" id="PTHR30561:SF7">
    <property type="entry name" value="GUANIDINIUM EFFLUX SYSTEM SUBUNIT GDNC-RELATED"/>
    <property type="match status" value="1"/>
</dbReference>
<dbReference type="Gene3D" id="1.10.3730.20">
    <property type="match status" value="1"/>
</dbReference>
<dbReference type="InterPro" id="IPR000390">
    <property type="entry name" value="Small_drug/metabolite_transptr"/>
</dbReference>
<dbReference type="GeneID" id="42043261"/>
<organism evidence="8 9">
    <name type="scientific">Staphylococcus pettenkoferi</name>
    <dbReference type="NCBI Taxonomy" id="170573"/>
    <lineage>
        <taxon>Bacteria</taxon>
        <taxon>Bacillati</taxon>
        <taxon>Bacillota</taxon>
        <taxon>Bacilli</taxon>
        <taxon>Bacillales</taxon>
        <taxon>Staphylococcaceae</taxon>
        <taxon>Staphylococcus</taxon>
    </lineage>
</organism>
<dbReference type="Proteomes" id="UP000235748">
    <property type="component" value="Unassembled WGS sequence"/>
</dbReference>
<evidence type="ECO:0000313" key="9">
    <source>
        <dbReference type="Proteomes" id="UP000235748"/>
    </source>
</evidence>
<feature type="transmembrane region" description="Helical" evidence="7">
    <location>
        <begin position="26"/>
        <end position="44"/>
    </location>
</feature>
<dbReference type="InterPro" id="IPR037185">
    <property type="entry name" value="EmrE-like"/>
</dbReference>
<comment type="subcellular location">
    <subcellularLocation>
        <location evidence="1 6">Cell membrane</location>
        <topology evidence="1 6">Multi-pass membrane protein</topology>
    </subcellularLocation>
</comment>
<reference evidence="8 9" key="1">
    <citation type="submission" date="2017-09" db="EMBL/GenBank/DDBJ databases">
        <title>Bacterial strain isolated from the female urinary microbiota.</title>
        <authorList>
            <person name="Thomas-White K."/>
            <person name="Kumar N."/>
            <person name="Forster S."/>
            <person name="Putonti C."/>
            <person name="Lawley T."/>
            <person name="Wolfe A.J."/>
        </authorList>
    </citation>
    <scope>NUCLEOTIDE SEQUENCE [LARGE SCALE GENOMIC DNA]</scope>
    <source>
        <strain evidence="8 9">UMB0834</strain>
    </source>
</reference>
<name>A0A1Z3U0G4_9STAP</name>
<evidence type="ECO:0000256" key="5">
    <source>
        <dbReference type="ARBA" id="ARBA00023136"/>
    </source>
</evidence>
<dbReference type="Pfam" id="PF00893">
    <property type="entry name" value="Multi_Drug_Res"/>
    <property type="match status" value="1"/>
</dbReference>
<evidence type="ECO:0000313" key="8">
    <source>
        <dbReference type="EMBL" id="PMC18021.1"/>
    </source>
</evidence>
<protein>
    <submittedName>
        <fullName evidence="8">QacE family quaternary ammonium compound efflux SMR transporter</fullName>
    </submittedName>
</protein>
<keyword evidence="5 7" id="KW-0472">Membrane</keyword>
<accession>A0A1Z3U0G4</accession>
<dbReference type="RefSeq" id="WP_002471344.1">
    <property type="nucleotide sequence ID" value="NZ_CP022096.2"/>
</dbReference>
<dbReference type="PANTHER" id="PTHR30561">
    <property type="entry name" value="SMR FAMILY PROTON-DEPENDENT DRUG EFFLUX TRANSPORTER SUGE"/>
    <property type="match status" value="1"/>
</dbReference>
<dbReference type="SUPFAM" id="SSF103481">
    <property type="entry name" value="Multidrug resistance efflux transporter EmrE"/>
    <property type="match status" value="1"/>
</dbReference>
<dbReference type="GO" id="GO:0005886">
    <property type="term" value="C:plasma membrane"/>
    <property type="evidence" value="ECO:0007669"/>
    <property type="project" value="UniProtKB-SubCell"/>
</dbReference>
<dbReference type="KEGG" id="spet:CEP67_05405"/>
<evidence type="ECO:0000256" key="4">
    <source>
        <dbReference type="ARBA" id="ARBA00022989"/>
    </source>
</evidence>
<comment type="caution">
    <text evidence="8">The sequence shown here is derived from an EMBL/GenBank/DDBJ whole genome shotgun (WGS) entry which is preliminary data.</text>
</comment>
<gene>
    <name evidence="8" type="ORF">CJ235_09325</name>
</gene>
<evidence type="ECO:0000256" key="6">
    <source>
        <dbReference type="RuleBase" id="RU003942"/>
    </source>
</evidence>
<keyword evidence="3 6" id="KW-0812">Transmembrane</keyword>
<comment type="similarity">
    <text evidence="6">Belongs to the drug/metabolite transporter (DMT) superfamily. Small multidrug resistance (SMR) (TC 2.A.7.1) family.</text>
</comment>
<dbReference type="InterPro" id="IPR045324">
    <property type="entry name" value="Small_multidrug_res"/>
</dbReference>
<dbReference type="STRING" id="170573.GCA_001076995_02064"/>
<feature type="transmembrane region" description="Helical" evidence="7">
    <location>
        <begin position="56"/>
        <end position="74"/>
    </location>
</feature>
<dbReference type="EMBL" id="PNGG01000005">
    <property type="protein sequence ID" value="PMC18021.1"/>
    <property type="molecule type" value="Genomic_DNA"/>
</dbReference>
<dbReference type="GO" id="GO:0022857">
    <property type="term" value="F:transmembrane transporter activity"/>
    <property type="evidence" value="ECO:0007669"/>
    <property type="project" value="InterPro"/>
</dbReference>
<feature type="transmembrane region" description="Helical" evidence="7">
    <location>
        <begin position="80"/>
        <end position="97"/>
    </location>
</feature>
<keyword evidence="2" id="KW-1003">Cell membrane</keyword>
<proteinExistence type="inferred from homology"/>
<evidence type="ECO:0000256" key="2">
    <source>
        <dbReference type="ARBA" id="ARBA00022475"/>
    </source>
</evidence>
<keyword evidence="4 7" id="KW-1133">Transmembrane helix</keyword>